<name>A0A6J7UH47_9ZZZZ</name>
<dbReference type="FunFam" id="3.40.50.720:FF:000084">
    <property type="entry name" value="Short-chain dehydrogenase reductase"/>
    <property type="match status" value="1"/>
</dbReference>
<dbReference type="PANTHER" id="PTHR42760">
    <property type="entry name" value="SHORT-CHAIN DEHYDROGENASES/REDUCTASES FAMILY MEMBER"/>
    <property type="match status" value="1"/>
</dbReference>
<evidence type="ECO:0000256" key="1">
    <source>
        <dbReference type="ARBA" id="ARBA00006484"/>
    </source>
</evidence>
<accession>A0A6J7UH47</accession>
<reference evidence="3" key="1">
    <citation type="submission" date="2020-05" db="EMBL/GenBank/DDBJ databases">
        <authorList>
            <person name="Chiriac C."/>
            <person name="Salcher M."/>
            <person name="Ghai R."/>
            <person name="Kavagutti S V."/>
        </authorList>
    </citation>
    <scope>NUCLEOTIDE SEQUENCE</scope>
</reference>
<evidence type="ECO:0000256" key="2">
    <source>
        <dbReference type="ARBA" id="ARBA00023002"/>
    </source>
</evidence>
<dbReference type="PANTHER" id="PTHR42760:SF133">
    <property type="entry name" value="3-OXOACYL-[ACYL-CARRIER-PROTEIN] REDUCTASE"/>
    <property type="match status" value="1"/>
</dbReference>
<keyword evidence="2" id="KW-0560">Oxidoreductase</keyword>
<dbReference type="SUPFAM" id="SSF51735">
    <property type="entry name" value="NAD(P)-binding Rossmann-fold domains"/>
    <property type="match status" value="1"/>
</dbReference>
<dbReference type="InterPro" id="IPR002347">
    <property type="entry name" value="SDR_fam"/>
</dbReference>
<dbReference type="InterPro" id="IPR020904">
    <property type="entry name" value="Sc_DH/Rdtase_CS"/>
</dbReference>
<dbReference type="Pfam" id="PF00106">
    <property type="entry name" value="adh_short"/>
    <property type="match status" value="1"/>
</dbReference>
<proteinExistence type="inferred from homology"/>
<dbReference type="Gene3D" id="3.40.50.720">
    <property type="entry name" value="NAD(P)-binding Rossmann-like Domain"/>
    <property type="match status" value="1"/>
</dbReference>
<dbReference type="PRINTS" id="PR00080">
    <property type="entry name" value="SDRFAMILY"/>
</dbReference>
<organism evidence="3">
    <name type="scientific">freshwater metagenome</name>
    <dbReference type="NCBI Taxonomy" id="449393"/>
    <lineage>
        <taxon>unclassified sequences</taxon>
        <taxon>metagenomes</taxon>
        <taxon>ecological metagenomes</taxon>
    </lineage>
</organism>
<dbReference type="InterPro" id="IPR036291">
    <property type="entry name" value="NAD(P)-bd_dom_sf"/>
</dbReference>
<sequence length="279" mass="29410">MGIELRGLAGKKVLITGGAKGQGFNHAKAFAEAGCDVAIIDICKPIDQIYGLSTPEMMASAVKAVEDRSQRGIGLPCDIRNEDEVQAAVGKALDAFDGVINILVNNAGIAALDFIHQMRSETLHAVIDTCLKGTMFVTKYAVDNMIGRREGKIINISSAVTGSGHAMLSHYVAAKHAVNGLTTSWATELAEFNINVNAICPATIRPGEGQGSGMVSGLSGEMGMDPEDAFETFSGGNMAGEKWRCEMQHITDAVLFLASTNADMITGTILPVDCGQMSK</sequence>
<protein>
    <submittedName>
        <fullName evidence="3">Unannotated protein</fullName>
    </submittedName>
</protein>
<dbReference type="PRINTS" id="PR00081">
    <property type="entry name" value="GDHRDH"/>
</dbReference>
<dbReference type="PROSITE" id="PS00061">
    <property type="entry name" value="ADH_SHORT"/>
    <property type="match status" value="1"/>
</dbReference>
<evidence type="ECO:0000313" key="3">
    <source>
        <dbReference type="EMBL" id="CAB5065273.1"/>
    </source>
</evidence>
<dbReference type="GO" id="GO:0016616">
    <property type="term" value="F:oxidoreductase activity, acting on the CH-OH group of donors, NAD or NADP as acceptor"/>
    <property type="evidence" value="ECO:0007669"/>
    <property type="project" value="TreeGrafter"/>
</dbReference>
<gene>
    <name evidence="3" type="ORF">UFOPK4306_01556</name>
</gene>
<dbReference type="AlphaFoldDB" id="A0A6J7UH47"/>
<dbReference type="CDD" id="cd05233">
    <property type="entry name" value="SDR_c"/>
    <property type="match status" value="1"/>
</dbReference>
<comment type="similarity">
    <text evidence="1">Belongs to the short-chain dehydrogenases/reductases (SDR) family.</text>
</comment>
<dbReference type="EMBL" id="CAFBQP010000059">
    <property type="protein sequence ID" value="CAB5065273.1"/>
    <property type="molecule type" value="Genomic_DNA"/>
</dbReference>